<keyword evidence="3 4" id="KW-0732">Signal</keyword>
<dbReference type="Gene3D" id="3.10.105.10">
    <property type="entry name" value="Dipeptide-binding Protein, Domain 3"/>
    <property type="match status" value="1"/>
</dbReference>
<evidence type="ECO:0000313" key="7">
    <source>
        <dbReference type="Proteomes" id="UP000539372"/>
    </source>
</evidence>
<feature type="domain" description="Solute-binding protein family 5" evidence="5">
    <location>
        <begin position="118"/>
        <end position="519"/>
    </location>
</feature>
<reference evidence="6 7" key="1">
    <citation type="submission" date="2020-04" db="EMBL/GenBank/DDBJ databases">
        <title>Rhodospirillaceae bacterium KN72 isolated from deep sea.</title>
        <authorList>
            <person name="Zhang D.-C."/>
        </authorList>
    </citation>
    <scope>NUCLEOTIDE SEQUENCE [LARGE SCALE GENOMIC DNA]</scope>
    <source>
        <strain evidence="6 7">KN72</strain>
    </source>
</reference>
<dbReference type="Pfam" id="PF00496">
    <property type="entry name" value="SBP_bac_5"/>
    <property type="match status" value="1"/>
</dbReference>
<dbReference type="GO" id="GO:0030288">
    <property type="term" value="C:outer membrane-bounded periplasmic space"/>
    <property type="evidence" value="ECO:0007669"/>
    <property type="project" value="TreeGrafter"/>
</dbReference>
<dbReference type="InterPro" id="IPR039424">
    <property type="entry name" value="SBP_5"/>
</dbReference>
<dbReference type="GO" id="GO:1904680">
    <property type="term" value="F:peptide transmembrane transporter activity"/>
    <property type="evidence" value="ECO:0007669"/>
    <property type="project" value="TreeGrafter"/>
</dbReference>
<dbReference type="GO" id="GO:0043190">
    <property type="term" value="C:ATP-binding cassette (ABC) transporter complex"/>
    <property type="evidence" value="ECO:0007669"/>
    <property type="project" value="InterPro"/>
</dbReference>
<dbReference type="GO" id="GO:0015833">
    <property type="term" value="P:peptide transport"/>
    <property type="evidence" value="ECO:0007669"/>
    <property type="project" value="TreeGrafter"/>
</dbReference>
<dbReference type="GO" id="GO:0042884">
    <property type="term" value="P:microcin transport"/>
    <property type="evidence" value="ECO:0007669"/>
    <property type="project" value="TreeGrafter"/>
</dbReference>
<evidence type="ECO:0000259" key="5">
    <source>
        <dbReference type="Pfam" id="PF00496"/>
    </source>
</evidence>
<feature type="signal peptide" evidence="4">
    <location>
        <begin position="1"/>
        <end position="22"/>
    </location>
</feature>
<sequence length="618" mass="70446">MRFLTFVLLLPACWIAAAPLWAYDAIAQNTVVRSHGWAIHGELAYPPDFKHFDYVNPDAPKGGELVQGAEGTFDSLNPYITKGNPAIGTNDIYDTLMADAWDEPNSEYGLLAEWIEVEKDDDGIFTAVRFGLRPEARFHDGHPITAEDIVWSFNILREQGAPQYRFYYASVTEVLALSDRTVEFRLAPGDNREMPVILGQVPALPKHYWQDKDFTRTTLTPPLGSGPYKIGAVRAGQSITLIRVDDYWGKDLPVNVGHHNFASMRYEYFRDPTVMLQAFKAGNLDLREENTSKFWATAYDVPAVDDGRILRKEFPHHRPAVIQGYVMNLRRPIFQDITVREAMSYLWDFEWVDRVVTYNAYQRTDSYFENSEMEAQGLPGPKELEVLDPLRGQVPDRVFTQAYHAPVSDGSGINRDNQIKAMELMKRAGWVVRDGKLVNAETGQPFAVEILLSSEALTPHTQTLLRGIERLGGQVTLRIVDAAQYRARLDSYDFDIVVGVWGQSFSPGNEQREYWGSASAARPGGRNLFGISDPAIDRLIEELIASPDRETLDARCRALDRVLQWNFFMIPMFHSKADRYAFWNRFGYPETPPMHGTETDFWWVDAEKDRALKRRGRK</sequence>
<dbReference type="InterPro" id="IPR030678">
    <property type="entry name" value="Peptide/Ni-bd"/>
</dbReference>
<dbReference type="PANTHER" id="PTHR30290:SF64">
    <property type="entry name" value="ABC TRANSPORTER PERIPLASMIC BINDING PROTEIN"/>
    <property type="match status" value="1"/>
</dbReference>
<dbReference type="RefSeq" id="WP_169624071.1">
    <property type="nucleotide sequence ID" value="NZ_JABBNT010000001.1"/>
</dbReference>
<dbReference type="PIRSF" id="PIRSF002741">
    <property type="entry name" value="MppA"/>
    <property type="match status" value="1"/>
</dbReference>
<evidence type="ECO:0000256" key="4">
    <source>
        <dbReference type="SAM" id="SignalP"/>
    </source>
</evidence>
<name>A0A7Y0DYB5_9PROT</name>
<dbReference type="AlphaFoldDB" id="A0A7Y0DYB5"/>
<gene>
    <name evidence="6" type="ORF">HH303_05025</name>
</gene>
<dbReference type="SUPFAM" id="SSF53850">
    <property type="entry name" value="Periplasmic binding protein-like II"/>
    <property type="match status" value="1"/>
</dbReference>
<organism evidence="6 7">
    <name type="scientific">Pacificispira spongiicola</name>
    <dbReference type="NCBI Taxonomy" id="2729598"/>
    <lineage>
        <taxon>Bacteria</taxon>
        <taxon>Pseudomonadati</taxon>
        <taxon>Pseudomonadota</taxon>
        <taxon>Alphaproteobacteria</taxon>
        <taxon>Rhodospirillales</taxon>
        <taxon>Rhodospirillaceae</taxon>
        <taxon>Pacificispira</taxon>
    </lineage>
</organism>
<comment type="similarity">
    <text evidence="2">Belongs to the bacterial solute-binding protein 5 family.</text>
</comment>
<accession>A0A7Y0DYB5</accession>
<dbReference type="EMBL" id="JABBNT010000001">
    <property type="protein sequence ID" value="NMM43828.1"/>
    <property type="molecule type" value="Genomic_DNA"/>
</dbReference>
<dbReference type="PANTHER" id="PTHR30290">
    <property type="entry name" value="PERIPLASMIC BINDING COMPONENT OF ABC TRANSPORTER"/>
    <property type="match status" value="1"/>
</dbReference>
<proteinExistence type="inferred from homology"/>
<dbReference type="Proteomes" id="UP000539372">
    <property type="component" value="Unassembled WGS sequence"/>
</dbReference>
<protein>
    <submittedName>
        <fullName evidence="6">ABC transporter substrate-binding protein</fullName>
    </submittedName>
</protein>
<comment type="subcellular location">
    <subcellularLocation>
        <location evidence="1">Periplasm</location>
    </subcellularLocation>
</comment>
<dbReference type="CDD" id="cd08497">
    <property type="entry name" value="MbnE-like"/>
    <property type="match status" value="1"/>
</dbReference>
<evidence type="ECO:0000313" key="6">
    <source>
        <dbReference type="EMBL" id="NMM43828.1"/>
    </source>
</evidence>
<comment type="caution">
    <text evidence="6">The sequence shown here is derived from an EMBL/GenBank/DDBJ whole genome shotgun (WGS) entry which is preliminary data.</text>
</comment>
<feature type="chain" id="PRO_5031062896" evidence="4">
    <location>
        <begin position="23"/>
        <end position="618"/>
    </location>
</feature>
<keyword evidence="7" id="KW-1185">Reference proteome</keyword>
<dbReference type="Gene3D" id="3.40.190.10">
    <property type="entry name" value="Periplasmic binding protein-like II"/>
    <property type="match status" value="1"/>
</dbReference>
<evidence type="ECO:0000256" key="2">
    <source>
        <dbReference type="ARBA" id="ARBA00005695"/>
    </source>
</evidence>
<dbReference type="InterPro" id="IPR000914">
    <property type="entry name" value="SBP_5_dom"/>
</dbReference>
<evidence type="ECO:0000256" key="3">
    <source>
        <dbReference type="ARBA" id="ARBA00022729"/>
    </source>
</evidence>
<evidence type="ECO:0000256" key="1">
    <source>
        <dbReference type="ARBA" id="ARBA00004418"/>
    </source>
</evidence>